<dbReference type="FunFam" id="1.20.1560.10:FF:000010">
    <property type="entry name" value="Multidrug resistance-associated ABC transporter"/>
    <property type="match status" value="1"/>
</dbReference>
<feature type="domain" description="ABC transmembrane type-1" evidence="12">
    <location>
        <begin position="344"/>
        <end position="624"/>
    </location>
</feature>
<evidence type="ECO:0000256" key="5">
    <source>
        <dbReference type="ARBA" id="ARBA00022840"/>
    </source>
</evidence>
<feature type="region of interest" description="Disordered" evidence="9">
    <location>
        <begin position="11"/>
        <end position="49"/>
    </location>
</feature>
<evidence type="ECO:0000256" key="8">
    <source>
        <dbReference type="ARBA" id="ARBA00023180"/>
    </source>
</evidence>
<evidence type="ECO:0000256" key="1">
    <source>
        <dbReference type="ARBA" id="ARBA00004141"/>
    </source>
</evidence>
<evidence type="ECO:0000313" key="14">
    <source>
        <dbReference type="Proteomes" id="UP000015354"/>
    </source>
</evidence>
<dbReference type="PANTHER" id="PTHR24223">
    <property type="entry name" value="ATP-BINDING CASSETTE SUB-FAMILY C"/>
    <property type="match status" value="1"/>
</dbReference>
<evidence type="ECO:0000259" key="11">
    <source>
        <dbReference type="PROSITE" id="PS50893"/>
    </source>
</evidence>
<dbReference type="SUPFAM" id="SSF52540">
    <property type="entry name" value="P-loop containing nucleoside triphosphate hydrolases"/>
    <property type="match status" value="2"/>
</dbReference>
<evidence type="ECO:0000256" key="2">
    <source>
        <dbReference type="ARBA" id="ARBA00022448"/>
    </source>
</evidence>
<comment type="subcellular location">
    <subcellularLocation>
        <location evidence="1">Membrane</location>
        <topology evidence="1">Multi-pass membrane protein</topology>
    </subcellularLocation>
</comment>
<dbReference type="GO" id="GO:0016020">
    <property type="term" value="C:membrane"/>
    <property type="evidence" value="ECO:0007669"/>
    <property type="project" value="UniProtKB-SubCell"/>
</dbReference>
<evidence type="ECO:0000256" key="3">
    <source>
        <dbReference type="ARBA" id="ARBA00022692"/>
    </source>
</evidence>
<accession>S9V992</accession>
<dbReference type="FunFam" id="3.40.50.300:FF:002055">
    <property type="entry name" value="ATP-binding cassette protein subfamily C, member 1"/>
    <property type="match status" value="1"/>
</dbReference>
<feature type="domain" description="ABC transporter" evidence="11">
    <location>
        <begin position="49"/>
        <end position="269"/>
    </location>
</feature>
<organism evidence="13 14">
    <name type="scientific">Strigomonas culicis</name>
    <dbReference type="NCBI Taxonomy" id="28005"/>
    <lineage>
        <taxon>Eukaryota</taxon>
        <taxon>Discoba</taxon>
        <taxon>Euglenozoa</taxon>
        <taxon>Kinetoplastea</taxon>
        <taxon>Metakinetoplastina</taxon>
        <taxon>Trypanosomatida</taxon>
        <taxon>Trypanosomatidae</taxon>
        <taxon>Strigomonadinae</taxon>
        <taxon>Strigomonas</taxon>
    </lineage>
</organism>
<dbReference type="SMART" id="SM00382">
    <property type="entry name" value="AAA"/>
    <property type="match status" value="2"/>
</dbReference>
<keyword evidence="5" id="KW-0067">ATP-binding</keyword>
<dbReference type="InterPro" id="IPR044726">
    <property type="entry name" value="ABCC_6TM_D2"/>
</dbReference>
<dbReference type="GO" id="GO:0140359">
    <property type="term" value="F:ABC-type transporter activity"/>
    <property type="evidence" value="ECO:0007669"/>
    <property type="project" value="InterPro"/>
</dbReference>
<proteinExistence type="predicted"/>
<dbReference type="PROSITE" id="PS50929">
    <property type="entry name" value="ABC_TM1F"/>
    <property type="match status" value="1"/>
</dbReference>
<dbReference type="Pfam" id="PF00005">
    <property type="entry name" value="ABC_tran"/>
    <property type="match status" value="2"/>
</dbReference>
<comment type="caution">
    <text evidence="13">The sequence shown here is derived from an EMBL/GenBank/DDBJ whole genome shotgun (WGS) entry which is preliminary data.</text>
</comment>
<keyword evidence="3 10" id="KW-0812">Transmembrane</keyword>
<dbReference type="Gene3D" id="3.40.50.300">
    <property type="entry name" value="P-loop containing nucleotide triphosphate hydrolases"/>
    <property type="match status" value="2"/>
</dbReference>
<evidence type="ECO:0000256" key="10">
    <source>
        <dbReference type="SAM" id="Phobius"/>
    </source>
</evidence>
<dbReference type="Pfam" id="PF00664">
    <property type="entry name" value="ABC_membrane"/>
    <property type="match status" value="1"/>
</dbReference>
<dbReference type="InterPro" id="IPR003593">
    <property type="entry name" value="AAA+_ATPase"/>
</dbReference>
<dbReference type="AlphaFoldDB" id="S9V992"/>
<dbReference type="SUPFAM" id="SSF90123">
    <property type="entry name" value="ABC transporter transmembrane region"/>
    <property type="match status" value="1"/>
</dbReference>
<dbReference type="CDD" id="cd03250">
    <property type="entry name" value="ABCC_MRP_domain1"/>
    <property type="match status" value="1"/>
</dbReference>
<evidence type="ECO:0000313" key="13">
    <source>
        <dbReference type="EMBL" id="EPY19525.1"/>
    </source>
</evidence>
<dbReference type="GO" id="GO:0016887">
    <property type="term" value="F:ATP hydrolysis activity"/>
    <property type="evidence" value="ECO:0007669"/>
    <property type="project" value="InterPro"/>
</dbReference>
<dbReference type="CDD" id="cd18580">
    <property type="entry name" value="ABC_6TM_ABCC_D2"/>
    <property type="match status" value="1"/>
</dbReference>
<dbReference type="Gene3D" id="1.20.1560.10">
    <property type="entry name" value="ABC transporter type 1, transmembrane domain"/>
    <property type="match status" value="1"/>
</dbReference>
<keyword evidence="6 10" id="KW-1133">Transmembrane helix</keyword>
<feature type="transmembrane region" description="Helical" evidence="10">
    <location>
        <begin position="342"/>
        <end position="364"/>
    </location>
</feature>
<dbReference type="EMBL" id="ATMH01009400">
    <property type="protein sequence ID" value="EPY19525.1"/>
    <property type="molecule type" value="Genomic_DNA"/>
</dbReference>
<dbReference type="FunFam" id="3.40.50.300:FF:000630">
    <property type="entry name" value="ATP-binding cassette (ABC) transporter, putative"/>
    <property type="match status" value="1"/>
</dbReference>
<feature type="transmembrane region" description="Helical" evidence="10">
    <location>
        <begin position="461"/>
        <end position="491"/>
    </location>
</feature>
<dbReference type="CDD" id="cd03244">
    <property type="entry name" value="ABCC_MRP_domain2"/>
    <property type="match status" value="1"/>
</dbReference>
<keyword evidence="14" id="KW-1185">Reference proteome</keyword>
<dbReference type="InterPro" id="IPR050173">
    <property type="entry name" value="ABC_transporter_C-like"/>
</dbReference>
<gene>
    <name evidence="13" type="ORF">STCU_09400</name>
</gene>
<reference evidence="13 14" key="1">
    <citation type="journal article" date="2013" name="PLoS ONE">
        <title>Predicting the Proteins of Angomonas deanei, Strigomonas culicis and Their Respective Endosymbionts Reveals New Aspects of the Trypanosomatidae Family.</title>
        <authorList>
            <person name="Motta M.C."/>
            <person name="Martins A.C."/>
            <person name="de Souza S.S."/>
            <person name="Catta-Preta C.M."/>
            <person name="Silva R."/>
            <person name="Klein C.C."/>
            <person name="de Almeida L.G."/>
            <person name="de Lima Cunha O."/>
            <person name="Ciapina L.P."/>
            <person name="Brocchi M."/>
            <person name="Colabardini A.C."/>
            <person name="de Araujo Lima B."/>
            <person name="Machado C.R."/>
            <person name="de Almeida Soares C.M."/>
            <person name="Probst C.M."/>
            <person name="de Menezes C.B."/>
            <person name="Thompson C.E."/>
            <person name="Bartholomeu D.C."/>
            <person name="Gradia D.F."/>
            <person name="Pavoni D.P."/>
            <person name="Grisard E.C."/>
            <person name="Fantinatti-Garboggini F."/>
            <person name="Marchini F.K."/>
            <person name="Rodrigues-Luiz G.F."/>
            <person name="Wagner G."/>
            <person name="Goldman G.H."/>
            <person name="Fietto J.L."/>
            <person name="Elias M.C."/>
            <person name="Goldman M.H."/>
            <person name="Sagot M.F."/>
            <person name="Pereira M."/>
            <person name="Stoco P.H."/>
            <person name="de Mendonca-Neto R.P."/>
            <person name="Teixeira S.M."/>
            <person name="Maciel T.E."/>
            <person name="de Oliveira Mendes T.A."/>
            <person name="Urmenyi T.P."/>
            <person name="de Souza W."/>
            <person name="Schenkman S."/>
            <person name="de Vasconcelos A.T."/>
        </authorList>
    </citation>
    <scope>NUCLEOTIDE SEQUENCE [LARGE SCALE GENOMIC DNA]</scope>
</reference>
<feature type="domain" description="ABC transporter" evidence="11">
    <location>
        <begin position="691"/>
        <end position="926"/>
    </location>
</feature>
<dbReference type="Proteomes" id="UP000015354">
    <property type="component" value="Unassembled WGS sequence"/>
</dbReference>
<keyword evidence="2" id="KW-0813">Transport</keyword>
<evidence type="ECO:0000256" key="7">
    <source>
        <dbReference type="ARBA" id="ARBA00023136"/>
    </source>
</evidence>
<keyword evidence="4" id="KW-0547">Nucleotide-binding</keyword>
<dbReference type="PANTHER" id="PTHR24223:SF415">
    <property type="entry name" value="FI20190P1"/>
    <property type="match status" value="1"/>
</dbReference>
<evidence type="ECO:0000256" key="6">
    <source>
        <dbReference type="ARBA" id="ARBA00022989"/>
    </source>
</evidence>
<dbReference type="InterPro" id="IPR003439">
    <property type="entry name" value="ABC_transporter-like_ATP-bd"/>
</dbReference>
<keyword evidence="7 10" id="KW-0472">Membrane</keyword>
<feature type="compositionally biased region" description="Polar residues" evidence="9">
    <location>
        <begin position="28"/>
        <end position="43"/>
    </location>
</feature>
<feature type="transmembrane region" description="Helical" evidence="10">
    <location>
        <begin position="376"/>
        <end position="396"/>
    </location>
</feature>
<dbReference type="PROSITE" id="PS50893">
    <property type="entry name" value="ABC_TRANSPORTER_2"/>
    <property type="match status" value="2"/>
</dbReference>
<sequence length="942" mass="103696">MMCCCGPCSERAQRPTPSAVRFEDPAVASTSPSGSPSTRQAPNASGKPTVAEEPFFEVEPKVLLRNLKVQVPVGKLTVVVGATGSGKSTLLQALLGQLEVSRGHVWATRSIAYVPQQSWIMNATLRDNVLFFADLDEARLAEALRVSQMETDLELLNNGLETEIGEKGVNLSGGQKARVNLARAVYADREMYLLDDPLSALDAHVGESVIEDCILGKLRNKTRVLATHQLHVVPKADYVIALDNCKIVFTGDSESFQKTAVYHLMATAEKEENDRSVKSVETEDSLDVPEDKLDEVRDEKTVALKPAEEEANRLITREEKPTGSVPLATYLMYFDFCGGRKVALLVLVVYLLTEVVKLSSSIWLSLWATSRLDLSVRTYLVVYILCVTIGTACTPLRYSVAYTAMRTACKTVHSTLLRSVARGTMEFFDRTPQGRIMNRFAADVDAIDNTLQMSIMTGLDFFFSITSALLVSIISQPFILLPLIPCVYFYYRMTVFYNAANREMRRHNSITKSPVFSLLSEVTVGMATITAYGRRSTVMKEALRRIDAVFACGHVQNVANHWIGIRVEFLSCVLVAFIALFGVVVRLTSFGLTDVGLISLSLTMTLQTTGQLNFLVRQVASVEADMNSVERIQYYSTQIQKEEMPELDDEVEDTACRGGLTDAPRRAHADNVTIVPLSAVEAPTAIVAGSLEFRGVQMRYREGLPLVLSDVSFRIEPREKVGVVGRTGSGKSTLLLTFMRMVDVCGGAIDVNGRAIRSYPLRELRRQFSMIPQDPVLFDGTVRLNVDPFLQASAAEVWAALEIVGLKGRVSAEPEGIDGRVLEGGSNFSVGQRQLLCMARALLKRGSGFILMDEATANIDQTLDRQIQGTVMRAFADYTVITIAHRLLTVAQYDKIIVMDHGVVAEMGSPRELVSREDSVFKGMVESTGKRAKAQFMALLGA</sequence>
<dbReference type="InterPro" id="IPR017871">
    <property type="entry name" value="ABC_transporter-like_CS"/>
</dbReference>
<dbReference type="OrthoDB" id="6500128at2759"/>
<feature type="transmembrane region" description="Helical" evidence="10">
    <location>
        <begin position="569"/>
        <end position="592"/>
    </location>
</feature>
<dbReference type="GO" id="GO:0005524">
    <property type="term" value="F:ATP binding"/>
    <property type="evidence" value="ECO:0007669"/>
    <property type="project" value="UniProtKB-KW"/>
</dbReference>
<evidence type="ECO:0000256" key="9">
    <source>
        <dbReference type="SAM" id="MobiDB-lite"/>
    </source>
</evidence>
<dbReference type="PROSITE" id="PS00211">
    <property type="entry name" value="ABC_TRANSPORTER_1"/>
    <property type="match status" value="2"/>
</dbReference>
<keyword evidence="8" id="KW-0325">Glycoprotein</keyword>
<dbReference type="InterPro" id="IPR036640">
    <property type="entry name" value="ABC1_TM_sf"/>
</dbReference>
<protein>
    <submittedName>
        <fullName evidence="13">ABC transporter</fullName>
    </submittedName>
</protein>
<name>S9V992_9TRYP</name>
<evidence type="ECO:0000256" key="4">
    <source>
        <dbReference type="ARBA" id="ARBA00022741"/>
    </source>
</evidence>
<dbReference type="InterPro" id="IPR011527">
    <property type="entry name" value="ABC1_TM_dom"/>
</dbReference>
<dbReference type="InterPro" id="IPR027417">
    <property type="entry name" value="P-loop_NTPase"/>
</dbReference>
<evidence type="ECO:0000259" key="12">
    <source>
        <dbReference type="PROSITE" id="PS50929"/>
    </source>
</evidence>